<evidence type="ECO:0000313" key="5">
    <source>
        <dbReference type="Proteomes" id="UP001595665"/>
    </source>
</evidence>
<keyword evidence="1" id="KW-1133">Transmembrane helix</keyword>
<protein>
    <submittedName>
        <fullName evidence="4">DUF7024 domain-containing protein</fullName>
    </submittedName>
</protein>
<accession>A0ABV7PLJ5</accession>
<dbReference type="InterPro" id="IPR038731">
    <property type="entry name" value="RgtA/B/C-like"/>
</dbReference>
<keyword evidence="5" id="KW-1185">Reference proteome</keyword>
<evidence type="ECO:0000259" key="3">
    <source>
        <dbReference type="Pfam" id="PF22895"/>
    </source>
</evidence>
<dbReference type="InterPro" id="IPR054288">
    <property type="entry name" value="DUF7024"/>
</dbReference>
<keyword evidence="1" id="KW-0812">Transmembrane</keyword>
<feature type="transmembrane region" description="Helical" evidence="1">
    <location>
        <begin position="384"/>
        <end position="404"/>
    </location>
</feature>
<evidence type="ECO:0000259" key="2">
    <source>
        <dbReference type="Pfam" id="PF13231"/>
    </source>
</evidence>
<comment type="caution">
    <text evidence="4">The sequence shown here is derived from an EMBL/GenBank/DDBJ whole genome shotgun (WGS) entry which is preliminary data.</text>
</comment>
<feature type="transmembrane region" description="Helical" evidence="1">
    <location>
        <begin position="321"/>
        <end position="338"/>
    </location>
</feature>
<feature type="transmembrane region" description="Helical" evidence="1">
    <location>
        <begin position="285"/>
        <end position="309"/>
    </location>
</feature>
<name>A0ABV7PLJ5_9BURK</name>
<reference evidence="5" key="1">
    <citation type="journal article" date="2019" name="Int. J. Syst. Evol. Microbiol.">
        <title>The Global Catalogue of Microorganisms (GCM) 10K type strain sequencing project: providing services to taxonomists for standard genome sequencing and annotation.</title>
        <authorList>
            <consortium name="The Broad Institute Genomics Platform"/>
            <consortium name="The Broad Institute Genome Sequencing Center for Infectious Disease"/>
            <person name="Wu L."/>
            <person name="Ma J."/>
        </authorList>
    </citation>
    <scope>NUCLEOTIDE SEQUENCE [LARGE SCALE GENOMIC DNA]</scope>
    <source>
        <strain evidence="5">CCM 7480</strain>
    </source>
</reference>
<feature type="transmembrane region" description="Helical" evidence="1">
    <location>
        <begin position="251"/>
        <end position="273"/>
    </location>
</feature>
<feature type="transmembrane region" description="Helical" evidence="1">
    <location>
        <begin position="143"/>
        <end position="173"/>
    </location>
</feature>
<dbReference type="RefSeq" id="WP_379736054.1">
    <property type="nucleotide sequence ID" value="NZ_JBHRVV010000001.1"/>
</dbReference>
<feature type="transmembrane region" description="Helical" evidence="1">
    <location>
        <begin position="410"/>
        <end position="427"/>
    </location>
</feature>
<dbReference type="Pfam" id="PF13231">
    <property type="entry name" value="PMT_2"/>
    <property type="match status" value="1"/>
</dbReference>
<gene>
    <name evidence="4" type="ORF">ACFOPH_14685</name>
</gene>
<dbReference type="EMBL" id="JBHRVV010000001">
    <property type="protein sequence ID" value="MFC3459480.1"/>
    <property type="molecule type" value="Genomic_DNA"/>
</dbReference>
<dbReference type="Proteomes" id="UP001595665">
    <property type="component" value="Unassembled WGS sequence"/>
</dbReference>
<dbReference type="Pfam" id="PF22895">
    <property type="entry name" value="DUF7024"/>
    <property type="match status" value="1"/>
</dbReference>
<organism evidence="4 5">
    <name type="scientific">Massilia haematophila</name>
    <dbReference type="NCBI Taxonomy" id="457923"/>
    <lineage>
        <taxon>Bacteria</taxon>
        <taxon>Pseudomonadati</taxon>
        <taxon>Pseudomonadota</taxon>
        <taxon>Betaproteobacteria</taxon>
        <taxon>Burkholderiales</taxon>
        <taxon>Oxalobacteraceae</taxon>
        <taxon>Telluria group</taxon>
        <taxon>Massilia</taxon>
    </lineage>
</organism>
<feature type="transmembrane region" description="Helical" evidence="1">
    <location>
        <begin position="185"/>
        <end position="211"/>
    </location>
</feature>
<evidence type="ECO:0000313" key="4">
    <source>
        <dbReference type="EMBL" id="MFC3459480.1"/>
    </source>
</evidence>
<feature type="domain" description="DUF7024" evidence="3">
    <location>
        <begin position="554"/>
        <end position="667"/>
    </location>
</feature>
<feature type="transmembrane region" description="Helical" evidence="1">
    <location>
        <begin position="49"/>
        <end position="82"/>
    </location>
</feature>
<keyword evidence="1" id="KW-0472">Membrane</keyword>
<feature type="transmembrane region" description="Helical" evidence="1">
    <location>
        <begin position="94"/>
        <end position="113"/>
    </location>
</feature>
<feature type="transmembrane region" description="Helical" evidence="1">
    <location>
        <begin position="350"/>
        <end position="372"/>
    </location>
</feature>
<feature type="domain" description="Glycosyltransferase RgtA/B/C/D-like" evidence="2">
    <location>
        <begin position="66"/>
        <end position="198"/>
    </location>
</feature>
<evidence type="ECO:0000256" key="1">
    <source>
        <dbReference type="SAM" id="Phobius"/>
    </source>
</evidence>
<sequence length="671" mass="72822">MYLILVLLLVYLVWRSFGLNPVVFADEWYYSKFSRLVPLSESILPSYLYLWIMRPTSACGIGFLDCARIINALAFVGAAPFIYLAARAFTSVKLAVCVAVIATMLPAGSFTAYFMPESVYYFGFWVLSWYALTRCAQNRMADALVLGAMVGVLSLIKVHALFLVPALCIYLVHVDLSDKDRPGSMFHALLVAAAAVIAVLATKFGLGYLLAGKEGLGLFGSFYSATADTAKPSSIETLLNPLFINGRGHMMALAVLFAFPLALVGRTVVSAVLRRSATPGGNRLHVFTFLMLGSAIGVTVLYTASIVKFGPNEVFRLHMRYYDFAFPLLLIVAANAITEVRANALPKCTWVLSAGFGILILLAPFKLPLYVLGHVDGPEIVSLVQLRFALYGIAALGLAILVLWSLNKKIAPALFLFVLTPGILVVAEARLGTQMHYFVTDTEYDAAGKFVRDNIPAAERGSVTVIGTYVGHLMRVLFYIDNKDANFVDVPEGAALRKEQIPTDKRWVIIVNPHPLPEDMPVVAQTREYTLLKFALPRIIGKTSMNGPLSGLIDRAEGLSGVEPMGRWSDAKQVTLHAAQALPKQFSLVLHAAAFGPNVDQPFIVKVGSVSSEMRLGPTAADITLEFDTDGTATEIVIEVPKPTSPLSLGQSEDSRLLGIMLGAVTVNTTD</sequence>
<proteinExistence type="predicted"/>